<evidence type="ECO:0000313" key="17">
    <source>
        <dbReference type="EMBL" id="KAG8579392.1"/>
    </source>
</evidence>
<evidence type="ECO:0000256" key="15">
    <source>
        <dbReference type="SAM" id="SignalP"/>
    </source>
</evidence>
<dbReference type="PRINTS" id="PR01428">
    <property type="entry name" value="PROTEASEAR"/>
</dbReference>
<feature type="transmembrane region" description="Helical" evidence="14">
    <location>
        <begin position="62"/>
        <end position="82"/>
    </location>
</feature>
<evidence type="ECO:0000256" key="2">
    <source>
        <dbReference type="ARBA" id="ARBA00022475"/>
    </source>
</evidence>
<keyword evidence="15" id="KW-0732">Signal</keyword>
<dbReference type="SUPFAM" id="SSF81321">
    <property type="entry name" value="Family A G protein-coupled receptor-like"/>
    <property type="match status" value="1"/>
</dbReference>
<dbReference type="GO" id="GO:0015057">
    <property type="term" value="F:thrombin-activated receptor activity"/>
    <property type="evidence" value="ECO:0007669"/>
    <property type="project" value="InterPro"/>
</dbReference>
<comment type="similarity">
    <text evidence="12">Belongs to the G-protein coupled receptor 1 family.</text>
</comment>
<feature type="compositionally biased region" description="Basic and acidic residues" evidence="13">
    <location>
        <begin position="357"/>
        <end position="366"/>
    </location>
</feature>
<evidence type="ECO:0000256" key="11">
    <source>
        <dbReference type="PIRSR" id="PIRSR603912-52"/>
    </source>
</evidence>
<dbReference type="PROSITE" id="PS50262">
    <property type="entry name" value="G_PROTEIN_RECEP_F1_2"/>
    <property type="match status" value="1"/>
</dbReference>
<keyword evidence="18" id="KW-1185">Reference proteome</keyword>
<feature type="transmembrane region" description="Helical" evidence="14">
    <location>
        <begin position="222"/>
        <end position="248"/>
    </location>
</feature>
<dbReference type="EMBL" id="WNYA01000004">
    <property type="protein sequence ID" value="KAG8579392.1"/>
    <property type="molecule type" value="Genomic_DNA"/>
</dbReference>
<dbReference type="PRINTS" id="PR00237">
    <property type="entry name" value="GPCRRHODOPSN"/>
</dbReference>
<evidence type="ECO:0000313" key="18">
    <source>
        <dbReference type="Proteomes" id="UP000824782"/>
    </source>
</evidence>
<feature type="compositionally biased region" description="Low complexity" evidence="13">
    <location>
        <begin position="342"/>
        <end position="356"/>
    </location>
</feature>
<feature type="domain" description="G-protein coupled receptors family 1 profile" evidence="16">
    <location>
        <begin position="74"/>
        <end position="319"/>
    </location>
</feature>
<dbReference type="PANTHER" id="PTHR24232">
    <property type="entry name" value="G-PROTEIN COUPLED RECEPTOR"/>
    <property type="match status" value="1"/>
</dbReference>
<evidence type="ECO:0000256" key="12">
    <source>
        <dbReference type="RuleBase" id="RU000688"/>
    </source>
</evidence>
<gene>
    <name evidence="17" type="ORF">GDO81_010861</name>
</gene>
<keyword evidence="7 11" id="KW-1015">Disulfide bond</keyword>
<keyword evidence="6 14" id="KW-0472">Membrane</keyword>
<evidence type="ECO:0000256" key="10">
    <source>
        <dbReference type="ARBA" id="ARBA00023224"/>
    </source>
</evidence>
<comment type="subcellular location">
    <subcellularLocation>
        <location evidence="1">Cell membrane</location>
        <topology evidence="1">Multi-pass membrane protein</topology>
    </subcellularLocation>
</comment>
<keyword evidence="4 14" id="KW-1133">Transmembrane helix</keyword>
<sequence length="366" mass="41758">MSARVICTIVVLLYLMSVLKASCPGVVPPKGRQIRTDCNSSRLNKDAQKHLESTITTRVVPALYSVVFFLGLPSNGIALWVLSKAKKMPSTILLINLAIADLMFMLALPFKITYYFMENNWIFGEPLCRIVTAVFYGNMYCSVLFLTGISIDRYIGLVHPFCSKSLRDWRLYTGASIGIWIMGVAAVSGFTMVPQTKCFIDPHRVTCHDIWAHCQGYDWYTLYFLGLFIMVFAVPLLIILFCYLRIFVTLAKKRESYRRVIGLLSLVLLTFILCFTPSNILLVLHYLETSWERHNHLYIWYMLALCLTSLNSCIDPFIYYYVSSDFWTLVKETLCIHRAGNSTSSQSTKKTKLTSSSEREMLTSGV</sequence>
<feature type="region of interest" description="Disordered" evidence="13">
    <location>
        <begin position="341"/>
        <end position="366"/>
    </location>
</feature>
<evidence type="ECO:0000256" key="3">
    <source>
        <dbReference type="ARBA" id="ARBA00022692"/>
    </source>
</evidence>
<dbReference type="PANTHER" id="PTHR24232:SF110">
    <property type="entry name" value="PROTEINASE-ACTIVATED RECEPTOR 3 ISOFORM X1"/>
    <property type="match status" value="1"/>
</dbReference>
<dbReference type="FunFam" id="1.20.1070.10:FF:000040">
    <property type="entry name" value="Coagulation factor 2 (thrombin) receptor"/>
    <property type="match status" value="1"/>
</dbReference>
<evidence type="ECO:0000256" key="4">
    <source>
        <dbReference type="ARBA" id="ARBA00022989"/>
    </source>
</evidence>
<name>A0AAV7C4G1_ENGPU</name>
<feature type="chain" id="PRO_5043989434" description="G-protein coupled receptors family 1 profile domain-containing protein" evidence="15">
    <location>
        <begin position="22"/>
        <end position="366"/>
    </location>
</feature>
<evidence type="ECO:0000256" key="1">
    <source>
        <dbReference type="ARBA" id="ARBA00004651"/>
    </source>
</evidence>
<feature type="transmembrane region" description="Helical" evidence="14">
    <location>
        <begin position="298"/>
        <end position="322"/>
    </location>
</feature>
<keyword evidence="3 12" id="KW-0812">Transmembrane</keyword>
<evidence type="ECO:0000259" key="16">
    <source>
        <dbReference type="PROSITE" id="PS50262"/>
    </source>
</evidence>
<keyword evidence="2" id="KW-1003">Cell membrane</keyword>
<feature type="transmembrane region" description="Helical" evidence="14">
    <location>
        <begin position="171"/>
        <end position="193"/>
    </location>
</feature>
<feature type="disulfide bond" evidence="11">
    <location>
        <begin position="128"/>
        <end position="207"/>
    </location>
</feature>
<evidence type="ECO:0000256" key="5">
    <source>
        <dbReference type="ARBA" id="ARBA00023040"/>
    </source>
</evidence>
<dbReference type="Proteomes" id="UP000824782">
    <property type="component" value="Unassembled WGS sequence"/>
</dbReference>
<dbReference type="GO" id="GO:0007596">
    <property type="term" value="P:blood coagulation"/>
    <property type="evidence" value="ECO:0007669"/>
    <property type="project" value="InterPro"/>
</dbReference>
<dbReference type="GO" id="GO:0005886">
    <property type="term" value="C:plasma membrane"/>
    <property type="evidence" value="ECO:0007669"/>
    <property type="project" value="UniProtKB-SubCell"/>
</dbReference>
<dbReference type="PROSITE" id="PS00237">
    <property type="entry name" value="G_PROTEIN_RECEP_F1_1"/>
    <property type="match status" value="1"/>
</dbReference>
<dbReference type="Gene3D" id="1.20.1070.10">
    <property type="entry name" value="Rhodopsin 7-helix transmembrane proteins"/>
    <property type="match status" value="1"/>
</dbReference>
<protein>
    <recommendedName>
        <fullName evidence="16">G-protein coupled receptors family 1 profile domain-containing protein</fullName>
    </recommendedName>
</protein>
<evidence type="ECO:0000256" key="13">
    <source>
        <dbReference type="SAM" id="MobiDB-lite"/>
    </source>
</evidence>
<dbReference type="AlphaFoldDB" id="A0AAV7C4G1"/>
<feature type="transmembrane region" description="Helical" evidence="14">
    <location>
        <begin position="260"/>
        <end position="286"/>
    </location>
</feature>
<dbReference type="InterPro" id="IPR003944">
    <property type="entry name" value="Prot_act_rcpt_4"/>
</dbReference>
<feature type="transmembrane region" description="Helical" evidence="14">
    <location>
        <begin position="129"/>
        <end position="151"/>
    </location>
</feature>
<dbReference type="Pfam" id="PF00001">
    <property type="entry name" value="7tm_1"/>
    <property type="match status" value="1"/>
</dbReference>
<proteinExistence type="inferred from homology"/>
<feature type="signal peptide" evidence="15">
    <location>
        <begin position="1"/>
        <end position="21"/>
    </location>
</feature>
<dbReference type="InterPro" id="IPR000276">
    <property type="entry name" value="GPCR_Rhodpsn"/>
</dbReference>
<keyword evidence="8 12" id="KW-0675">Receptor</keyword>
<accession>A0AAV7C4G1</accession>
<dbReference type="GO" id="GO:0007200">
    <property type="term" value="P:phospholipase C-activating G protein-coupled receptor signaling pathway"/>
    <property type="evidence" value="ECO:0007669"/>
    <property type="project" value="TreeGrafter"/>
</dbReference>
<comment type="caution">
    <text evidence="17">The sequence shown here is derived from an EMBL/GenBank/DDBJ whole genome shotgun (WGS) entry which is preliminary data.</text>
</comment>
<keyword evidence="5 12" id="KW-0297">G-protein coupled receptor</keyword>
<evidence type="ECO:0000256" key="8">
    <source>
        <dbReference type="ARBA" id="ARBA00023170"/>
    </source>
</evidence>
<dbReference type="InterPro" id="IPR017452">
    <property type="entry name" value="GPCR_Rhodpsn_7TM"/>
</dbReference>
<keyword evidence="9" id="KW-0325">Glycoprotein</keyword>
<reference evidence="17" key="1">
    <citation type="thesis" date="2020" institute="ProQuest LLC" country="789 East Eisenhower Parkway, Ann Arbor, MI, USA">
        <title>Comparative Genomics and Chromosome Evolution.</title>
        <authorList>
            <person name="Mudd A.B."/>
        </authorList>
    </citation>
    <scope>NUCLEOTIDE SEQUENCE</scope>
    <source>
        <strain evidence="17">237g6f4</strain>
        <tissue evidence="17">Blood</tissue>
    </source>
</reference>
<evidence type="ECO:0000256" key="6">
    <source>
        <dbReference type="ARBA" id="ARBA00023136"/>
    </source>
</evidence>
<evidence type="ECO:0000256" key="9">
    <source>
        <dbReference type="ARBA" id="ARBA00023180"/>
    </source>
</evidence>
<dbReference type="InterPro" id="IPR003912">
    <property type="entry name" value="Protea_act_rcpt"/>
</dbReference>
<evidence type="ECO:0000256" key="7">
    <source>
        <dbReference type="ARBA" id="ARBA00023157"/>
    </source>
</evidence>
<dbReference type="PRINTS" id="PR01430">
    <property type="entry name" value="PROTEASEAR4"/>
</dbReference>
<keyword evidence="10 12" id="KW-0807">Transducer</keyword>
<feature type="transmembrane region" description="Helical" evidence="14">
    <location>
        <begin position="94"/>
        <end position="117"/>
    </location>
</feature>
<dbReference type="GO" id="GO:0035025">
    <property type="term" value="P:positive regulation of Rho protein signal transduction"/>
    <property type="evidence" value="ECO:0007669"/>
    <property type="project" value="TreeGrafter"/>
</dbReference>
<evidence type="ECO:0000256" key="14">
    <source>
        <dbReference type="SAM" id="Phobius"/>
    </source>
</evidence>
<organism evidence="17 18">
    <name type="scientific">Engystomops pustulosus</name>
    <name type="common">Tungara frog</name>
    <name type="synonym">Physalaemus pustulosus</name>
    <dbReference type="NCBI Taxonomy" id="76066"/>
    <lineage>
        <taxon>Eukaryota</taxon>
        <taxon>Metazoa</taxon>
        <taxon>Chordata</taxon>
        <taxon>Craniata</taxon>
        <taxon>Vertebrata</taxon>
        <taxon>Euteleostomi</taxon>
        <taxon>Amphibia</taxon>
        <taxon>Batrachia</taxon>
        <taxon>Anura</taxon>
        <taxon>Neobatrachia</taxon>
        <taxon>Hyloidea</taxon>
        <taxon>Leptodactylidae</taxon>
        <taxon>Leiuperinae</taxon>
        <taxon>Engystomops</taxon>
    </lineage>
</organism>